<sequence length="318" mass="35813">MADDKVNMALDDIIKLNKRKRGGQGPRNNDRARQVKGRTFMGSRGRGGLAQRRGARSNVVQRRGARSEPAQRRGGRSDGASVSAVNNAATRRFVKNLVNKTLQRMRAKAATAAGVVNRRAARADGALARVNIKSRGIRKRVVEVPRVVVRRPRIRPPVQREIVEEESAPVVYQAVRVVKREPRPVRPVAVVRARPMLPVRRFVQQPVAQLAAPRQRSRIFVQQPVGANGGFVTRKQVFANGGGRQNQRANVIYVNEEMSSRVQPSSRSGVRFVNKRPGRQFVTYEDDLDDYERFPSTSFQGNRRTKRKGRGFTTQFEY</sequence>
<feature type="region of interest" description="Disordered" evidence="1">
    <location>
        <begin position="40"/>
        <end position="84"/>
    </location>
</feature>
<keyword evidence="2" id="KW-1185">Reference proteome</keyword>
<evidence type="ECO:0000313" key="2">
    <source>
        <dbReference type="Proteomes" id="UP000025227"/>
    </source>
</evidence>
<dbReference type="AlphaFoldDB" id="A0A7I4YQ67"/>
<feature type="region of interest" description="Disordered" evidence="1">
    <location>
        <begin position="294"/>
        <end position="318"/>
    </location>
</feature>
<proteinExistence type="predicted"/>
<organism evidence="2 3">
    <name type="scientific">Haemonchus contortus</name>
    <name type="common">Barber pole worm</name>
    <dbReference type="NCBI Taxonomy" id="6289"/>
    <lineage>
        <taxon>Eukaryota</taxon>
        <taxon>Metazoa</taxon>
        <taxon>Ecdysozoa</taxon>
        <taxon>Nematoda</taxon>
        <taxon>Chromadorea</taxon>
        <taxon>Rhabditida</taxon>
        <taxon>Rhabditina</taxon>
        <taxon>Rhabditomorpha</taxon>
        <taxon>Strongyloidea</taxon>
        <taxon>Trichostrongylidae</taxon>
        <taxon>Haemonchus</taxon>
    </lineage>
</organism>
<dbReference type="OMA" id="FVTRKQV"/>
<reference evidence="3" key="1">
    <citation type="submission" date="2020-12" db="UniProtKB">
        <authorList>
            <consortium name="WormBaseParasite"/>
        </authorList>
    </citation>
    <scope>IDENTIFICATION</scope>
    <source>
        <strain evidence="3">MHco3</strain>
    </source>
</reference>
<evidence type="ECO:0000313" key="3">
    <source>
        <dbReference type="WBParaSite" id="HCON_00132650-00001"/>
    </source>
</evidence>
<dbReference type="WBParaSite" id="HCON_00132650-00001">
    <property type="protein sequence ID" value="HCON_00132650-00001"/>
    <property type="gene ID" value="HCON_00132650"/>
</dbReference>
<evidence type="ECO:0000256" key="1">
    <source>
        <dbReference type="SAM" id="MobiDB-lite"/>
    </source>
</evidence>
<dbReference type="Proteomes" id="UP000025227">
    <property type="component" value="Unplaced"/>
</dbReference>
<dbReference type="Pfam" id="PF07078">
    <property type="entry name" value="FYTT"/>
    <property type="match status" value="1"/>
</dbReference>
<dbReference type="OrthoDB" id="5875837at2759"/>
<accession>A0A7I4YQ67</accession>
<name>A0A7I4YQ67_HAECO</name>
<protein>
    <submittedName>
        <fullName evidence="3">Forty-two-three domain-containing protein 1</fullName>
    </submittedName>
</protein>